<dbReference type="AlphaFoldDB" id="A0A166LKM0"/>
<dbReference type="EMBL" id="KV417535">
    <property type="protein sequence ID" value="KZP23059.1"/>
    <property type="molecule type" value="Genomic_DNA"/>
</dbReference>
<proteinExistence type="predicted"/>
<evidence type="ECO:0000313" key="2">
    <source>
        <dbReference type="Proteomes" id="UP000076532"/>
    </source>
</evidence>
<dbReference type="Proteomes" id="UP000076532">
    <property type="component" value="Unassembled WGS sequence"/>
</dbReference>
<gene>
    <name evidence="1" type="ORF">FIBSPDRAFT_858995</name>
</gene>
<organism evidence="1 2">
    <name type="scientific">Athelia psychrophila</name>
    <dbReference type="NCBI Taxonomy" id="1759441"/>
    <lineage>
        <taxon>Eukaryota</taxon>
        <taxon>Fungi</taxon>
        <taxon>Dikarya</taxon>
        <taxon>Basidiomycota</taxon>
        <taxon>Agaricomycotina</taxon>
        <taxon>Agaricomycetes</taxon>
        <taxon>Agaricomycetidae</taxon>
        <taxon>Atheliales</taxon>
        <taxon>Atheliaceae</taxon>
        <taxon>Athelia</taxon>
    </lineage>
</organism>
<feature type="non-terminal residue" evidence="1">
    <location>
        <position position="1"/>
    </location>
</feature>
<reference evidence="1 2" key="1">
    <citation type="journal article" date="2016" name="Mol. Biol. Evol.">
        <title>Comparative Genomics of Early-Diverging Mushroom-Forming Fungi Provides Insights into the Origins of Lignocellulose Decay Capabilities.</title>
        <authorList>
            <person name="Nagy L.G."/>
            <person name="Riley R."/>
            <person name="Tritt A."/>
            <person name="Adam C."/>
            <person name="Daum C."/>
            <person name="Floudas D."/>
            <person name="Sun H."/>
            <person name="Yadav J.S."/>
            <person name="Pangilinan J."/>
            <person name="Larsson K.H."/>
            <person name="Matsuura K."/>
            <person name="Barry K."/>
            <person name="Labutti K."/>
            <person name="Kuo R."/>
            <person name="Ohm R.A."/>
            <person name="Bhattacharya S.S."/>
            <person name="Shirouzu T."/>
            <person name="Yoshinaga Y."/>
            <person name="Martin F.M."/>
            <person name="Grigoriev I.V."/>
            <person name="Hibbett D.S."/>
        </authorList>
    </citation>
    <scope>NUCLEOTIDE SEQUENCE [LARGE SCALE GENOMIC DNA]</scope>
    <source>
        <strain evidence="1 2">CBS 109695</strain>
    </source>
</reference>
<feature type="non-terminal residue" evidence="1">
    <location>
        <position position="98"/>
    </location>
</feature>
<name>A0A166LKM0_9AGAM</name>
<sequence>TQHTGQPFFPPFMGFNHHVYLASRAESLYEQAHSYSLMGSSAGSRPSIDDDDSYVSASPREFDGGVRLEDAPIIKPIMEYKGTFHLEHVALPALEAWI</sequence>
<protein>
    <submittedName>
        <fullName evidence="1">Uncharacterized protein</fullName>
    </submittedName>
</protein>
<evidence type="ECO:0000313" key="1">
    <source>
        <dbReference type="EMBL" id="KZP23059.1"/>
    </source>
</evidence>
<accession>A0A166LKM0</accession>
<keyword evidence="2" id="KW-1185">Reference proteome</keyword>